<keyword evidence="3" id="KW-1185">Reference proteome</keyword>
<feature type="signal peptide" evidence="1">
    <location>
        <begin position="1"/>
        <end position="23"/>
    </location>
</feature>
<organism evidence="2 3">
    <name type="scientific">Candidatus Kinetoplastidibacterium stringomonadis TCC290E</name>
    <dbReference type="NCBI Taxonomy" id="1208920"/>
    <lineage>
        <taxon>Bacteria</taxon>
        <taxon>Pseudomonadati</taxon>
        <taxon>Pseudomonadota</taxon>
        <taxon>Betaproteobacteria</taxon>
        <taxon>Candidatus Kinetoplastidibacterium</taxon>
    </lineage>
</organism>
<dbReference type="HOGENOM" id="CLU_207710_0_0_4"/>
<dbReference type="EMBL" id="CP003805">
    <property type="protein sequence ID" value="AGF48675.1"/>
    <property type="molecule type" value="Genomic_DNA"/>
</dbReference>
<gene>
    <name evidence="2" type="ORF">CONE_0142</name>
</gene>
<dbReference type="PROSITE" id="PS51257">
    <property type="entry name" value="PROKAR_LIPOPROTEIN"/>
    <property type="match status" value="1"/>
</dbReference>
<proteinExistence type="predicted"/>
<accession>M1M9P9</accession>
<evidence type="ECO:0000256" key="1">
    <source>
        <dbReference type="SAM" id="SignalP"/>
    </source>
</evidence>
<feature type="chain" id="PRO_5004015600" description="Lipoprotein" evidence="1">
    <location>
        <begin position="24"/>
        <end position="64"/>
    </location>
</feature>
<protein>
    <recommendedName>
        <fullName evidence="4">Lipoprotein</fullName>
    </recommendedName>
</protein>
<keyword evidence="1" id="KW-0732">Signal</keyword>
<sequence length="64" mass="7413">MLNKKKFTIILITVILTCSTLSSCGYKCQLNSKDPIYKNKIYDISMLTNKSYYKNTHLKNNCTL</sequence>
<evidence type="ECO:0008006" key="4">
    <source>
        <dbReference type="Google" id="ProtNLM"/>
    </source>
</evidence>
<dbReference type="STRING" id="1208920.CONE_0142"/>
<dbReference type="AlphaFoldDB" id="M1M9P9"/>
<evidence type="ECO:0000313" key="3">
    <source>
        <dbReference type="Proteomes" id="UP000011541"/>
    </source>
</evidence>
<dbReference type="KEGG" id="kon:CONE_0142"/>
<evidence type="ECO:0000313" key="2">
    <source>
        <dbReference type="EMBL" id="AGF48675.1"/>
    </source>
</evidence>
<reference evidence="2 3" key="1">
    <citation type="journal article" date="2013" name="Genome Biol. Evol.">
        <title>Genome evolution and phylogenomic analysis of candidatus kinetoplastibacterium, the betaproteobacterial endosymbionts of strigomonas and angomonas.</title>
        <authorList>
            <person name="Alves J.M."/>
            <person name="Serrano M.G."/>
            <person name="Maia da Silva F."/>
            <person name="Voegtly L.J."/>
            <person name="Matveyev A.V."/>
            <person name="Teixeira M.M."/>
            <person name="Camargo E.P."/>
            <person name="Buck G.A."/>
        </authorList>
    </citation>
    <scope>NUCLEOTIDE SEQUENCE [LARGE SCALE GENOMIC DNA]</scope>
    <source>
        <strain evidence="2 3">TCC290E</strain>
    </source>
</reference>
<name>M1M9P9_9PROT</name>
<dbReference type="Proteomes" id="UP000011541">
    <property type="component" value="Chromosome"/>
</dbReference>